<keyword evidence="2" id="KW-1185">Reference proteome</keyword>
<protein>
    <submittedName>
        <fullName evidence="1">Uncharacterized protein</fullName>
    </submittedName>
</protein>
<dbReference type="EMBL" id="JABELX010000034">
    <property type="protein sequence ID" value="NNH76024.1"/>
    <property type="molecule type" value="Genomic_DNA"/>
</dbReference>
<organism evidence="1 2">
    <name type="scientific">Nocardia uniformis</name>
    <dbReference type="NCBI Taxonomy" id="53432"/>
    <lineage>
        <taxon>Bacteria</taxon>
        <taxon>Bacillati</taxon>
        <taxon>Actinomycetota</taxon>
        <taxon>Actinomycetes</taxon>
        <taxon>Mycobacteriales</taxon>
        <taxon>Nocardiaceae</taxon>
        <taxon>Nocardia</taxon>
    </lineage>
</organism>
<dbReference type="AlphaFoldDB" id="A0A849CBL2"/>
<gene>
    <name evidence="1" type="ORF">HLB23_40305</name>
</gene>
<reference evidence="1 2" key="1">
    <citation type="submission" date="2020-05" db="EMBL/GenBank/DDBJ databases">
        <title>MicrobeNet Type strains.</title>
        <authorList>
            <person name="Nicholson A.C."/>
        </authorList>
    </citation>
    <scope>NUCLEOTIDE SEQUENCE [LARGE SCALE GENOMIC DNA]</scope>
    <source>
        <strain evidence="1 2">JCM 3224</strain>
    </source>
</reference>
<dbReference type="Proteomes" id="UP000586827">
    <property type="component" value="Unassembled WGS sequence"/>
</dbReference>
<accession>A0A849CBL2</accession>
<evidence type="ECO:0000313" key="1">
    <source>
        <dbReference type="EMBL" id="NNH76024.1"/>
    </source>
</evidence>
<sequence>MGTAWYSLGAATAAGSFEEVGMGTSTRWPGPRGGVWLAPNMRLGRVDTLTARGIDNGSDDGAIGGSTGTSDRAVVEKQQIRAIEQVVDALNQTLRADPDAFGLRQGLIIAGTNLIDVLDDLSETGLAAFGLPLDAPADMRETAIVQELVVRVCGAGATPTDSVIRRAVVRCGRAMLQDDRFARGIENADIEYRMSGVLLCEIYQLFFVHVVEEFIKSVVAAKITLWFPVVQVIDPSGVIADWVASNIVGLIPSPCDETGGAEKEGTSLADLARGLLEETVRRVLGLSTDEMGGS</sequence>
<evidence type="ECO:0000313" key="2">
    <source>
        <dbReference type="Proteomes" id="UP000586827"/>
    </source>
</evidence>
<proteinExistence type="predicted"/>
<comment type="caution">
    <text evidence="1">The sequence shown here is derived from an EMBL/GenBank/DDBJ whole genome shotgun (WGS) entry which is preliminary data.</text>
</comment>
<name>A0A849CBL2_9NOCA</name>